<dbReference type="InterPro" id="IPR036188">
    <property type="entry name" value="FAD/NAD-bd_sf"/>
</dbReference>
<dbReference type="PANTHER" id="PTHR13789">
    <property type="entry name" value="MONOOXYGENASE"/>
    <property type="match status" value="1"/>
</dbReference>
<keyword evidence="3" id="KW-0285">Flavoprotein</keyword>
<proteinExistence type="inferred from homology"/>
<evidence type="ECO:0000256" key="3">
    <source>
        <dbReference type="ARBA" id="ARBA00022630"/>
    </source>
</evidence>
<evidence type="ECO:0000256" key="4">
    <source>
        <dbReference type="ARBA" id="ARBA00022827"/>
    </source>
</evidence>
<evidence type="ECO:0000256" key="5">
    <source>
        <dbReference type="ARBA" id="ARBA00023002"/>
    </source>
</evidence>
<name>A0AB34L0D8_9PEZI</name>
<evidence type="ECO:0000256" key="6">
    <source>
        <dbReference type="ARBA" id="ARBA00023033"/>
    </source>
</evidence>
<dbReference type="PANTHER" id="PTHR13789:SF315">
    <property type="entry name" value="FAD-DEPENDENT MONOOXYGENASE MDPD"/>
    <property type="match status" value="1"/>
</dbReference>
<dbReference type="InterPro" id="IPR050493">
    <property type="entry name" value="FAD-dep_Monooxygenase_BioMet"/>
</dbReference>
<dbReference type="EMBL" id="JAAQHG020000005">
    <property type="protein sequence ID" value="KAL1589128.1"/>
    <property type="molecule type" value="Genomic_DNA"/>
</dbReference>
<dbReference type="GO" id="GO:0071949">
    <property type="term" value="F:FAD binding"/>
    <property type="evidence" value="ECO:0007669"/>
    <property type="project" value="InterPro"/>
</dbReference>
<sequence length="504" mass="55683">MANFNESIDHNTLEDIGNGLGLEHDVQCDPPSGINVLIIGAGVGGLTAALECHRKGHSVRIWERSESAVAGGDMFTIGLSGRRFVNNYPEMVKELDRISVHNAFLQYRRHTGEAIGEAKPFAVMWAKAGIDPKNVPMVMQMRVLWHTMLWRQVEKFNIEVLFGKRVVEYFEDAERGVAGVSTDQGERTEADVVLAADGLNSSSQQLVMPNGNKGTRSGRSVFRSAYPLHLAMANPLIKEYFGPKDGRFPITQTWLGPDTHLVALCYIDREGKNDQMVWGITYHEKGEQSTKESWHQTVSSEDVLSILDETPGWGEPLKAMVEATPPGHIVHWPLIFRNPQPVWHSPVARVLQIGDAAHSFLPTSGNGATQAIEDAVTIAECLKQGGKDNIPTAIKTHNLLRFDRVSCGQRLGWANAERMHKTDFSKGPVDVSKVQSRVPKWLFQHDPEVYAVANYAKAAASIVDGTSFENTNIPPGYVPAAWTMEEVLAREAEGKSIELSGDWS</sequence>
<dbReference type="Pfam" id="PF01494">
    <property type="entry name" value="FAD_binding_3"/>
    <property type="match status" value="1"/>
</dbReference>
<comment type="similarity">
    <text evidence="2">Belongs to the paxM FAD-dependent monooxygenase family.</text>
</comment>
<comment type="cofactor">
    <cofactor evidence="1">
        <name>FAD</name>
        <dbReference type="ChEBI" id="CHEBI:57692"/>
    </cofactor>
</comment>
<feature type="domain" description="FAD-binding" evidence="7">
    <location>
        <begin position="35"/>
        <end position="382"/>
    </location>
</feature>
<keyword evidence="5" id="KW-0560">Oxidoreductase</keyword>
<dbReference type="GO" id="GO:0004497">
    <property type="term" value="F:monooxygenase activity"/>
    <property type="evidence" value="ECO:0007669"/>
    <property type="project" value="UniProtKB-KW"/>
</dbReference>
<keyword evidence="9" id="KW-1185">Reference proteome</keyword>
<dbReference type="SUPFAM" id="SSF51905">
    <property type="entry name" value="FAD/NAD(P)-binding domain"/>
    <property type="match status" value="1"/>
</dbReference>
<organism evidence="8 9">
    <name type="scientific">Cladosporium halotolerans</name>
    <dbReference type="NCBI Taxonomy" id="1052096"/>
    <lineage>
        <taxon>Eukaryota</taxon>
        <taxon>Fungi</taxon>
        <taxon>Dikarya</taxon>
        <taxon>Ascomycota</taxon>
        <taxon>Pezizomycotina</taxon>
        <taxon>Dothideomycetes</taxon>
        <taxon>Dothideomycetidae</taxon>
        <taxon>Cladosporiales</taxon>
        <taxon>Cladosporiaceae</taxon>
        <taxon>Cladosporium</taxon>
    </lineage>
</organism>
<evidence type="ECO:0000313" key="9">
    <source>
        <dbReference type="Proteomes" id="UP000803884"/>
    </source>
</evidence>
<dbReference type="InterPro" id="IPR002938">
    <property type="entry name" value="FAD-bd"/>
</dbReference>
<evidence type="ECO:0000256" key="1">
    <source>
        <dbReference type="ARBA" id="ARBA00001974"/>
    </source>
</evidence>
<keyword evidence="6" id="KW-0503">Monooxygenase</keyword>
<dbReference type="GeneID" id="96003422"/>
<comment type="caution">
    <text evidence="8">The sequence shown here is derived from an EMBL/GenBank/DDBJ whole genome shotgun (WGS) entry which is preliminary data.</text>
</comment>
<evidence type="ECO:0000313" key="8">
    <source>
        <dbReference type="EMBL" id="KAL1589128.1"/>
    </source>
</evidence>
<evidence type="ECO:0000256" key="2">
    <source>
        <dbReference type="ARBA" id="ARBA00007992"/>
    </source>
</evidence>
<dbReference type="PRINTS" id="PR00420">
    <property type="entry name" value="RNGMNOXGNASE"/>
</dbReference>
<protein>
    <recommendedName>
        <fullName evidence="7">FAD-binding domain-containing protein</fullName>
    </recommendedName>
</protein>
<reference evidence="8 9" key="1">
    <citation type="journal article" date="2020" name="Microbiol. Resour. Announc.">
        <title>Draft Genome Sequence of a Cladosporium Species Isolated from the Mesophotic Ascidian Didemnum maculosum.</title>
        <authorList>
            <person name="Gioti A."/>
            <person name="Siaperas R."/>
            <person name="Nikolaivits E."/>
            <person name="Le Goff G."/>
            <person name="Ouazzani J."/>
            <person name="Kotoulas G."/>
            <person name="Topakas E."/>
        </authorList>
    </citation>
    <scope>NUCLEOTIDE SEQUENCE [LARGE SCALE GENOMIC DNA]</scope>
    <source>
        <strain evidence="8 9">TM138-S3</strain>
    </source>
</reference>
<dbReference type="Gene3D" id="3.50.50.60">
    <property type="entry name" value="FAD/NAD(P)-binding domain"/>
    <property type="match status" value="1"/>
</dbReference>
<keyword evidence="4" id="KW-0274">FAD</keyword>
<accession>A0AB34L0D8</accession>
<dbReference type="Proteomes" id="UP000803884">
    <property type="component" value="Unassembled WGS sequence"/>
</dbReference>
<gene>
    <name evidence="8" type="ORF">WHR41_01978</name>
</gene>
<evidence type="ECO:0000259" key="7">
    <source>
        <dbReference type="Pfam" id="PF01494"/>
    </source>
</evidence>
<dbReference type="AlphaFoldDB" id="A0AB34L0D8"/>
<dbReference type="RefSeq" id="XP_069232233.1">
    <property type="nucleotide sequence ID" value="XM_069370584.1"/>
</dbReference>